<evidence type="ECO:0000313" key="2">
    <source>
        <dbReference type="Ensembl" id="ENSCSEP00000033993.1"/>
    </source>
</evidence>
<dbReference type="Proteomes" id="UP000265120">
    <property type="component" value="Chromosome 6"/>
</dbReference>
<proteinExistence type="predicted"/>
<keyword evidence="3" id="KW-1185">Reference proteome</keyword>
<reference evidence="2" key="2">
    <citation type="submission" date="2025-08" db="UniProtKB">
        <authorList>
            <consortium name="Ensembl"/>
        </authorList>
    </citation>
    <scope>IDENTIFICATION</scope>
</reference>
<feature type="region of interest" description="Disordered" evidence="1">
    <location>
        <begin position="26"/>
        <end position="58"/>
    </location>
</feature>
<dbReference type="InParanoid" id="A0A3P8X2U9"/>
<reference evidence="2 3" key="1">
    <citation type="journal article" date="2014" name="Nat. Genet.">
        <title>Whole-genome sequence of a flatfish provides insights into ZW sex chromosome evolution and adaptation to a benthic lifestyle.</title>
        <authorList>
            <person name="Chen S."/>
            <person name="Zhang G."/>
            <person name="Shao C."/>
            <person name="Huang Q."/>
            <person name="Liu G."/>
            <person name="Zhang P."/>
            <person name="Song W."/>
            <person name="An N."/>
            <person name="Chalopin D."/>
            <person name="Volff J.N."/>
            <person name="Hong Y."/>
            <person name="Li Q."/>
            <person name="Sha Z."/>
            <person name="Zhou H."/>
            <person name="Xie M."/>
            <person name="Yu Q."/>
            <person name="Liu Y."/>
            <person name="Xiang H."/>
            <person name="Wang N."/>
            <person name="Wu K."/>
            <person name="Yang C."/>
            <person name="Zhou Q."/>
            <person name="Liao X."/>
            <person name="Yang L."/>
            <person name="Hu Q."/>
            <person name="Zhang J."/>
            <person name="Meng L."/>
            <person name="Jin L."/>
            <person name="Tian Y."/>
            <person name="Lian J."/>
            <person name="Yang J."/>
            <person name="Miao G."/>
            <person name="Liu S."/>
            <person name="Liang Z."/>
            <person name="Yan F."/>
            <person name="Li Y."/>
            <person name="Sun B."/>
            <person name="Zhang H."/>
            <person name="Zhang J."/>
            <person name="Zhu Y."/>
            <person name="Du M."/>
            <person name="Zhao Y."/>
            <person name="Schartl M."/>
            <person name="Tang Q."/>
            <person name="Wang J."/>
        </authorList>
    </citation>
    <scope>NUCLEOTIDE SEQUENCE</scope>
</reference>
<sequence>MSAAAAEGGVKPLQNAMKMAKNAIQLDGEREGGDGGGAGADAEVGGAVSGTSQVLHTE</sequence>
<protein>
    <submittedName>
        <fullName evidence="2">Uncharacterized protein</fullName>
    </submittedName>
</protein>
<evidence type="ECO:0000313" key="3">
    <source>
        <dbReference type="Proteomes" id="UP000265120"/>
    </source>
</evidence>
<dbReference type="AlphaFoldDB" id="A0A3P8X2U9"/>
<reference evidence="2" key="3">
    <citation type="submission" date="2025-09" db="UniProtKB">
        <authorList>
            <consortium name="Ensembl"/>
        </authorList>
    </citation>
    <scope>IDENTIFICATION</scope>
</reference>
<evidence type="ECO:0000256" key="1">
    <source>
        <dbReference type="SAM" id="MobiDB-lite"/>
    </source>
</evidence>
<name>A0A3P8X2U9_CYNSE</name>
<feature type="compositionally biased region" description="Polar residues" evidence="1">
    <location>
        <begin position="49"/>
        <end position="58"/>
    </location>
</feature>
<dbReference type="Ensembl" id="ENSCSET00000034432.1">
    <property type="protein sequence ID" value="ENSCSEP00000033993.1"/>
    <property type="gene ID" value="ENSCSEG00000021809.1"/>
</dbReference>
<accession>A0A3P8X2U9</accession>
<organism evidence="2 3">
    <name type="scientific">Cynoglossus semilaevis</name>
    <name type="common">Tongue sole</name>
    <dbReference type="NCBI Taxonomy" id="244447"/>
    <lineage>
        <taxon>Eukaryota</taxon>
        <taxon>Metazoa</taxon>
        <taxon>Chordata</taxon>
        <taxon>Craniata</taxon>
        <taxon>Vertebrata</taxon>
        <taxon>Euteleostomi</taxon>
        <taxon>Actinopterygii</taxon>
        <taxon>Neopterygii</taxon>
        <taxon>Teleostei</taxon>
        <taxon>Neoteleostei</taxon>
        <taxon>Acanthomorphata</taxon>
        <taxon>Carangaria</taxon>
        <taxon>Pleuronectiformes</taxon>
        <taxon>Pleuronectoidei</taxon>
        <taxon>Cynoglossidae</taxon>
        <taxon>Cynoglossinae</taxon>
        <taxon>Cynoglossus</taxon>
    </lineage>
</organism>